<dbReference type="PROSITE" id="PS00595">
    <property type="entry name" value="AA_TRANSFER_CLASS_5"/>
    <property type="match status" value="1"/>
</dbReference>
<keyword evidence="6" id="KW-0808">Transferase</keyword>
<dbReference type="InterPro" id="IPR015422">
    <property type="entry name" value="PyrdxlP-dep_Trfase_small"/>
</dbReference>
<evidence type="ECO:0000256" key="2">
    <source>
        <dbReference type="ARBA" id="ARBA00022898"/>
    </source>
</evidence>
<sequence length="380" mass="41244">MTLEDFRSGFPHAERLVYLNHAATSPLSTPVREAMEAYTRERGGIDPAGEIDAFETTLLPLLIDTREKAAELLGTGPDRVAFVQNTSAGLNVLAEGLDWQAGDRVAIPDGSFPTNVFPFLNQRQRGVAVDFIPTDEGSFSVKDVERTLRPGTRVVSISWVHFLSGFRADLREIGRLCADRDILFCVDAIQGLGALQIDVDECQIDVLAAGGHKWMMATQGIGILYCSQDVQGQIQPSAGWLHGPVDWEKLDDYELTFHDDARRFEAGTLNSVGLAALNAALEQNLEIGPKNIEDRIRDLAAHLAGGLAGLGLRRYGSSNPAHGSGIVTIAPDDPEALAAHLKEEGVVTALRNRKLRFAPHAYVAIDDLDRALEAVAQFTA</sequence>
<comment type="similarity">
    <text evidence="3">Belongs to the class-V pyridoxal-phosphate-dependent aminotransferase family.</text>
</comment>
<dbReference type="Proteomes" id="UP000220102">
    <property type="component" value="Unassembled WGS sequence"/>
</dbReference>
<keyword evidence="2" id="KW-0663">Pyridoxal phosphate</keyword>
<dbReference type="InterPro" id="IPR000192">
    <property type="entry name" value="Aminotrans_V_dom"/>
</dbReference>
<dbReference type="InterPro" id="IPR015424">
    <property type="entry name" value="PyrdxlP-dep_Trfase"/>
</dbReference>
<dbReference type="AlphaFoldDB" id="A0A2A8D1F1"/>
<dbReference type="InterPro" id="IPR020578">
    <property type="entry name" value="Aminotrans_V_PyrdxlP_BS"/>
</dbReference>
<dbReference type="PANTHER" id="PTHR43586">
    <property type="entry name" value="CYSTEINE DESULFURASE"/>
    <property type="match status" value="1"/>
</dbReference>
<evidence type="ECO:0000313" key="7">
    <source>
        <dbReference type="Proteomes" id="UP000220102"/>
    </source>
</evidence>
<reference evidence="6 7" key="1">
    <citation type="submission" date="2017-10" db="EMBL/GenBank/DDBJ databases">
        <title>Draft genome of Longibacter Salinarum.</title>
        <authorList>
            <person name="Goh K.M."/>
            <person name="Shamsir M.S."/>
            <person name="Lim S.W."/>
        </authorList>
    </citation>
    <scope>NUCLEOTIDE SEQUENCE [LARGE SCALE GENOMIC DNA]</scope>
    <source>
        <strain evidence="6 7">KCTC 52045</strain>
    </source>
</reference>
<name>A0A2A8D1F1_9BACT</name>
<dbReference type="InterPro" id="IPR015421">
    <property type="entry name" value="PyrdxlP-dep_Trfase_major"/>
</dbReference>
<dbReference type="GO" id="GO:0008483">
    <property type="term" value="F:transaminase activity"/>
    <property type="evidence" value="ECO:0007669"/>
    <property type="project" value="UniProtKB-KW"/>
</dbReference>
<dbReference type="OrthoDB" id="513408at2"/>
<evidence type="ECO:0000256" key="3">
    <source>
        <dbReference type="RuleBase" id="RU004075"/>
    </source>
</evidence>
<dbReference type="SUPFAM" id="SSF53383">
    <property type="entry name" value="PLP-dependent transferases"/>
    <property type="match status" value="1"/>
</dbReference>
<evidence type="ECO:0000256" key="1">
    <source>
        <dbReference type="ARBA" id="ARBA00001933"/>
    </source>
</evidence>
<comment type="cofactor">
    <cofactor evidence="1 4">
        <name>pyridoxal 5'-phosphate</name>
        <dbReference type="ChEBI" id="CHEBI:597326"/>
    </cofactor>
</comment>
<evidence type="ECO:0000259" key="5">
    <source>
        <dbReference type="Pfam" id="PF00266"/>
    </source>
</evidence>
<comment type="caution">
    <text evidence="6">The sequence shown here is derived from an EMBL/GenBank/DDBJ whole genome shotgun (WGS) entry which is preliminary data.</text>
</comment>
<proteinExistence type="inferred from homology"/>
<keyword evidence="7" id="KW-1185">Reference proteome</keyword>
<dbReference type="Gene3D" id="3.40.640.10">
    <property type="entry name" value="Type I PLP-dependent aspartate aminotransferase-like (Major domain)"/>
    <property type="match status" value="1"/>
</dbReference>
<protein>
    <submittedName>
        <fullName evidence="6">Aminotransferase</fullName>
    </submittedName>
</protein>
<dbReference type="PANTHER" id="PTHR43586:SF15">
    <property type="entry name" value="BLR3095 PROTEIN"/>
    <property type="match status" value="1"/>
</dbReference>
<gene>
    <name evidence="6" type="ORF">CRI94_06320</name>
</gene>
<evidence type="ECO:0000256" key="4">
    <source>
        <dbReference type="RuleBase" id="RU004504"/>
    </source>
</evidence>
<dbReference type="Gene3D" id="3.90.1150.10">
    <property type="entry name" value="Aspartate Aminotransferase, domain 1"/>
    <property type="match status" value="1"/>
</dbReference>
<dbReference type="RefSeq" id="WP_098074806.1">
    <property type="nucleotide sequence ID" value="NZ_PDEQ01000002.1"/>
</dbReference>
<feature type="domain" description="Aminotransferase class V" evidence="5">
    <location>
        <begin position="17"/>
        <end position="346"/>
    </location>
</feature>
<organism evidence="6 7">
    <name type="scientific">Longibacter salinarum</name>
    <dbReference type="NCBI Taxonomy" id="1850348"/>
    <lineage>
        <taxon>Bacteria</taxon>
        <taxon>Pseudomonadati</taxon>
        <taxon>Rhodothermota</taxon>
        <taxon>Rhodothermia</taxon>
        <taxon>Rhodothermales</taxon>
        <taxon>Salisaetaceae</taxon>
        <taxon>Longibacter</taxon>
    </lineage>
</organism>
<dbReference type="EMBL" id="PDEQ01000002">
    <property type="protein sequence ID" value="PEN14633.1"/>
    <property type="molecule type" value="Genomic_DNA"/>
</dbReference>
<keyword evidence="6" id="KW-0032">Aminotransferase</keyword>
<accession>A0A2A8D1F1</accession>
<evidence type="ECO:0000313" key="6">
    <source>
        <dbReference type="EMBL" id="PEN14633.1"/>
    </source>
</evidence>
<dbReference type="Pfam" id="PF00266">
    <property type="entry name" value="Aminotran_5"/>
    <property type="match status" value="1"/>
</dbReference>